<dbReference type="AlphaFoldDB" id="A8ZYW1"/>
<dbReference type="Proteomes" id="UP000008561">
    <property type="component" value="Chromosome"/>
</dbReference>
<dbReference type="OrthoDB" id="871140at2"/>
<dbReference type="Pfam" id="PF01790">
    <property type="entry name" value="LGT"/>
    <property type="match status" value="1"/>
</dbReference>
<dbReference type="PANTHER" id="PTHR30589:SF0">
    <property type="entry name" value="PHOSPHATIDYLGLYCEROL--PROLIPOPROTEIN DIACYLGLYCERYL TRANSFERASE"/>
    <property type="match status" value="1"/>
</dbReference>
<evidence type="ECO:0000256" key="7">
    <source>
        <dbReference type="SAM" id="Phobius"/>
    </source>
</evidence>
<evidence type="ECO:0000256" key="4">
    <source>
        <dbReference type="ARBA" id="ARBA00022692"/>
    </source>
</evidence>
<dbReference type="KEGG" id="dol:Dole_1412"/>
<dbReference type="RefSeq" id="WP_012174832.1">
    <property type="nucleotide sequence ID" value="NC_009943.1"/>
</dbReference>
<sequence>MYPVIQVGNLSSYYLMMLSGIVAGWIAFVFSEDVFWTRPGVIGKSEVIVRLSLGYLAVVILCIQGANWFHYLFDNIPRHVADTLTWRDILFTHPLKTTKVLYGAVFFYPLGIAIAALVAGSRWTPMLNRKAFILFIVLGSVRIGCFLNGCCHGIVSETFGMRFPPGSVAASEHWRRGLTRGFLPPASLPVIPTQLISAIFLVCLALFAFWHYRKGKTHTFVKSVLAYAVFRFLIEFVRDDVDRAYWAGVSTSQWISVFLFAVIGLWAFKRRYRKG</sequence>
<dbReference type="GO" id="GO:0042158">
    <property type="term" value="P:lipoprotein biosynthetic process"/>
    <property type="evidence" value="ECO:0007669"/>
    <property type="project" value="InterPro"/>
</dbReference>
<dbReference type="EMBL" id="CP000859">
    <property type="protein sequence ID" value="ABW67216.1"/>
    <property type="molecule type" value="Genomic_DNA"/>
</dbReference>
<feature type="transmembrane region" description="Helical" evidence="7">
    <location>
        <begin position="12"/>
        <end position="35"/>
    </location>
</feature>
<feature type="transmembrane region" description="Helical" evidence="7">
    <location>
        <begin position="244"/>
        <end position="268"/>
    </location>
</feature>
<organism evidence="8 9">
    <name type="scientific">Desulfosudis oleivorans (strain DSM 6200 / JCM 39069 / Hxd3)</name>
    <name type="common">Desulfococcus oleovorans</name>
    <dbReference type="NCBI Taxonomy" id="96561"/>
    <lineage>
        <taxon>Bacteria</taxon>
        <taxon>Pseudomonadati</taxon>
        <taxon>Thermodesulfobacteriota</taxon>
        <taxon>Desulfobacteria</taxon>
        <taxon>Desulfobacterales</taxon>
        <taxon>Desulfosudaceae</taxon>
        <taxon>Desulfosudis</taxon>
    </lineage>
</organism>
<feature type="transmembrane region" description="Helical" evidence="7">
    <location>
        <begin position="191"/>
        <end position="212"/>
    </location>
</feature>
<keyword evidence="6 7" id="KW-0472">Membrane</keyword>
<accession>A8ZYW1</accession>
<evidence type="ECO:0000256" key="3">
    <source>
        <dbReference type="ARBA" id="ARBA00022679"/>
    </source>
</evidence>
<evidence type="ECO:0000256" key="6">
    <source>
        <dbReference type="ARBA" id="ARBA00023136"/>
    </source>
</evidence>
<reference evidence="8 9" key="1">
    <citation type="submission" date="2007-10" db="EMBL/GenBank/DDBJ databases">
        <title>Complete sequence of Desulfococcus oleovorans Hxd3.</title>
        <authorList>
            <consortium name="US DOE Joint Genome Institute"/>
            <person name="Copeland A."/>
            <person name="Lucas S."/>
            <person name="Lapidus A."/>
            <person name="Barry K."/>
            <person name="Glavina del Rio T."/>
            <person name="Dalin E."/>
            <person name="Tice H."/>
            <person name="Pitluck S."/>
            <person name="Kiss H."/>
            <person name="Brettin T."/>
            <person name="Bruce D."/>
            <person name="Detter J.C."/>
            <person name="Han C."/>
            <person name="Schmutz J."/>
            <person name="Larimer F."/>
            <person name="Land M."/>
            <person name="Hauser L."/>
            <person name="Kyrpides N."/>
            <person name="Kim E."/>
            <person name="Wawrik B."/>
            <person name="Richardson P."/>
        </authorList>
    </citation>
    <scope>NUCLEOTIDE SEQUENCE [LARGE SCALE GENOMIC DNA]</scope>
    <source>
        <strain evidence="9">DSM 6200 / JCM 39069 / Hxd3</strain>
    </source>
</reference>
<gene>
    <name evidence="8" type="ordered locus">Dole_1412</name>
</gene>
<dbReference type="eggNOG" id="COG0682">
    <property type="taxonomic scope" value="Bacteria"/>
</dbReference>
<keyword evidence="5 7" id="KW-1133">Transmembrane helix</keyword>
<keyword evidence="2" id="KW-1003">Cell membrane</keyword>
<keyword evidence="3 8" id="KW-0808">Transferase</keyword>
<protein>
    <submittedName>
        <fullName evidence="8">Prolipoprotein diacylglyceryl transferase</fullName>
    </submittedName>
</protein>
<dbReference type="InterPro" id="IPR001640">
    <property type="entry name" value="Lgt"/>
</dbReference>
<evidence type="ECO:0000256" key="5">
    <source>
        <dbReference type="ARBA" id="ARBA00022989"/>
    </source>
</evidence>
<comment type="similarity">
    <text evidence="1">Belongs to the Lgt family.</text>
</comment>
<feature type="transmembrane region" description="Helical" evidence="7">
    <location>
        <begin position="131"/>
        <end position="155"/>
    </location>
</feature>
<evidence type="ECO:0000313" key="9">
    <source>
        <dbReference type="Proteomes" id="UP000008561"/>
    </source>
</evidence>
<feature type="transmembrane region" description="Helical" evidence="7">
    <location>
        <begin position="219"/>
        <end position="238"/>
    </location>
</feature>
<feature type="transmembrane region" description="Helical" evidence="7">
    <location>
        <begin position="47"/>
        <end position="69"/>
    </location>
</feature>
<dbReference type="PANTHER" id="PTHR30589">
    <property type="entry name" value="PROLIPOPROTEIN DIACYLGLYCERYL TRANSFERASE"/>
    <property type="match status" value="1"/>
</dbReference>
<keyword evidence="8" id="KW-0449">Lipoprotein</keyword>
<dbReference type="GO" id="GO:0008961">
    <property type="term" value="F:phosphatidylglycerol-prolipoprotein diacylglyceryl transferase activity"/>
    <property type="evidence" value="ECO:0007669"/>
    <property type="project" value="InterPro"/>
</dbReference>
<keyword evidence="9" id="KW-1185">Reference proteome</keyword>
<feature type="transmembrane region" description="Helical" evidence="7">
    <location>
        <begin position="100"/>
        <end position="119"/>
    </location>
</feature>
<evidence type="ECO:0000256" key="1">
    <source>
        <dbReference type="ARBA" id="ARBA00007150"/>
    </source>
</evidence>
<dbReference type="GO" id="GO:0005886">
    <property type="term" value="C:plasma membrane"/>
    <property type="evidence" value="ECO:0007669"/>
    <property type="project" value="InterPro"/>
</dbReference>
<keyword evidence="4 7" id="KW-0812">Transmembrane</keyword>
<proteinExistence type="inferred from homology"/>
<dbReference type="HOGENOM" id="CLU_1010940_0_0_7"/>
<name>A8ZYW1_DESOH</name>
<dbReference type="STRING" id="96561.Dole_1412"/>
<evidence type="ECO:0000313" key="8">
    <source>
        <dbReference type="EMBL" id="ABW67216.1"/>
    </source>
</evidence>
<evidence type="ECO:0000256" key="2">
    <source>
        <dbReference type="ARBA" id="ARBA00022475"/>
    </source>
</evidence>